<dbReference type="AlphaFoldDB" id="A0A0L8V938"/>
<dbReference type="Pfam" id="PF11185">
    <property type="entry name" value="DUF2971"/>
    <property type="match status" value="1"/>
</dbReference>
<name>A0A0L8V938_9BACT</name>
<protein>
    <recommendedName>
        <fullName evidence="3">DUF2971 domain-containing protein</fullName>
    </recommendedName>
</protein>
<evidence type="ECO:0008006" key="3">
    <source>
        <dbReference type="Google" id="ProtNLM"/>
    </source>
</evidence>
<dbReference type="RefSeq" id="WP_053182908.1">
    <property type="nucleotide sequence ID" value="NZ_LGIA01000149.1"/>
</dbReference>
<dbReference type="Proteomes" id="UP000036958">
    <property type="component" value="Unassembled WGS sequence"/>
</dbReference>
<comment type="caution">
    <text evidence="1">The sequence shown here is derived from an EMBL/GenBank/DDBJ whole genome shotgun (WGS) entry which is preliminary data.</text>
</comment>
<proteinExistence type="predicted"/>
<sequence length="288" mass="34320">MAEEKPPKELTKYYACNEFSYDALKNNYLWASNPLQFNDPCDCSIKAWEEQTFREDIVKKHIPNFSEKSFPISNRDQVIEVLLSKLGIICLNNNEKEFEDIIWGYYSNHSGFSISFNLEILSKDLNRTTPEKVNYKRDDELERFGLSDNQDEFRCTVRSWVSQKKLIWKPENEWRYIFFDIDYKNSSSRKKYYKQESINKVTLGLNFFGKNREPIKGTTQAFIYNPTKELDLINYRILKHLTDNTKSEVWWMFQGEDMKLEPIPIKLSYWDPYGIIIKIKVNPTPTLK</sequence>
<keyword evidence="2" id="KW-1185">Reference proteome</keyword>
<accession>A0A0L8V938</accession>
<reference evidence="2" key="1">
    <citation type="submission" date="2015-07" db="EMBL/GenBank/DDBJ databases">
        <title>Genome sequencing of Sunxiuqinia dokdonensis strain SK.</title>
        <authorList>
            <person name="Ahn S."/>
            <person name="Kim B.-C."/>
        </authorList>
    </citation>
    <scope>NUCLEOTIDE SEQUENCE [LARGE SCALE GENOMIC DNA]</scope>
    <source>
        <strain evidence="2">SK</strain>
    </source>
</reference>
<evidence type="ECO:0000313" key="1">
    <source>
        <dbReference type="EMBL" id="KOH44966.1"/>
    </source>
</evidence>
<organism evidence="1 2">
    <name type="scientific">Sunxiuqinia dokdonensis</name>
    <dbReference type="NCBI Taxonomy" id="1409788"/>
    <lineage>
        <taxon>Bacteria</taxon>
        <taxon>Pseudomonadati</taxon>
        <taxon>Bacteroidota</taxon>
        <taxon>Bacteroidia</taxon>
        <taxon>Marinilabiliales</taxon>
        <taxon>Prolixibacteraceae</taxon>
        <taxon>Sunxiuqinia</taxon>
    </lineage>
</organism>
<evidence type="ECO:0000313" key="2">
    <source>
        <dbReference type="Proteomes" id="UP000036958"/>
    </source>
</evidence>
<gene>
    <name evidence="1" type="ORF">NC99_20910</name>
</gene>
<dbReference type="InterPro" id="IPR021352">
    <property type="entry name" value="DUF2971"/>
</dbReference>
<dbReference type="EMBL" id="LGIA01000149">
    <property type="protein sequence ID" value="KOH44966.1"/>
    <property type="molecule type" value="Genomic_DNA"/>
</dbReference>